<organism evidence="1 2">
    <name type="scientific">Macroventuria anomochaeta</name>
    <dbReference type="NCBI Taxonomy" id="301207"/>
    <lineage>
        <taxon>Eukaryota</taxon>
        <taxon>Fungi</taxon>
        <taxon>Dikarya</taxon>
        <taxon>Ascomycota</taxon>
        <taxon>Pezizomycotina</taxon>
        <taxon>Dothideomycetes</taxon>
        <taxon>Pleosporomycetidae</taxon>
        <taxon>Pleosporales</taxon>
        <taxon>Pleosporineae</taxon>
        <taxon>Didymellaceae</taxon>
        <taxon>Macroventuria</taxon>
    </lineage>
</organism>
<sequence length="878" mass="94137">MAPALLAAIDPTTYTQSSKGLNPQALSYVGNVFSRVADGTVDQTLAHLQQSVGRLANYLGVANVSSTDDIVSLLDAGAAKVFVTRAQLDELKSKKIDQDRLVLCLPGNSREEIIEAIAGTQVNIYSHQVEDIELLEAWLKEYGTDRPEVFVSFAKPELDSVQRIAKLSAIPIIPAENLTVDAQQEASLISVAKLVMANATSDRPDGLFTTLVTDERGIALGLVYSSEESVAESLRTGRGVYQSRKRGLWYKGESSGDIQELVSLALDCDNDCLQFVVRQKGRGFCHLATPTCFGQYTGLSKLQKTLQGRKESAPEGSYTARLFNDSQLLRAKILEEAAELCDATTKEHIAFEAADLFYFALTKCVAAGVSLEDVERNLDAKSIKVKRRQGDAKPAFAAQAAAASSSANGANGTKKPTKEEVKEAASVPKSKDDPAGIKDGRIAMRRYIAANETSETIASVLQRPSQRSTDKILEICRPIIENVKTNGDKALLEYTHKFEKATSLTSTVLKAPFPQELMQLAPETAKAIDVSFENIRKFHAAQKEDKPLKVETMPGVVCSRFARPIERVGLYVPGGTAVLPSTALMLGVPAMVAGCKTLVLATPPRSNGKVTPEVVYAAHKVGASAIVLAGGAQAVAAMAYGTESVPKVDKILGPGNQFVTAAKMFVSNDTNAGVSIDMPAGPSEVLVVADKTADPAFVASDLLSQAEHGVDSQVILIAVGLDETELRAIEDELHKQAIALPRVDIVRGAIEHSITLAVDDIQEAMRLSNDYAPEHLILQVEDAEKVVDLVENAGSVFVGHWTPESVGDYSAGVNHSLPTYGYAKQYSGVNLGSYIKHITSANLTKQGLENVGAAVMELARVEELEAHRRAVSLRLGVA</sequence>
<reference evidence="1" key="1">
    <citation type="journal article" date="2020" name="Stud. Mycol.">
        <title>101 Dothideomycetes genomes: a test case for predicting lifestyles and emergence of pathogens.</title>
        <authorList>
            <person name="Haridas S."/>
            <person name="Albert R."/>
            <person name="Binder M."/>
            <person name="Bloem J."/>
            <person name="Labutti K."/>
            <person name="Salamov A."/>
            <person name="Andreopoulos B."/>
            <person name="Baker S."/>
            <person name="Barry K."/>
            <person name="Bills G."/>
            <person name="Bluhm B."/>
            <person name="Cannon C."/>
            <person name="Castanera R."/>
            <person name="Culley D."/>
            <person name="Daum C."/>
            <person name="Ezra D."/>
            <person name="Gonzalez J."/>
            <person name="Henrissat B."/>
            <person name="Kuo A."/>
            <person name="Liang C."/>
            <person name="Lipzen A."/>
            <person name="Lutzoni F."/>
            <person name="Magnuson J."/>
            <person name="Mondo S."/>
            <person name="Nolan M."/>
            <person name="Ohm R."/>
            <person name="Pangilinan J."/>
            <person name="Park H.-J."/>
            <person name="Ramirez L."/>
            <person name="Alfaro M."/>
            <person name="Sun H."/>
            <person name="Tritt A."/>
            <person name="Yoshinaga Y."/>
            <person name="Zwiers L.-H."/>
            <person name="Turgeon B."/>
            <person name="Goodwin S."/>
            <person name="Spatafora J."/>
            <person name="Crous P."/>
            <person name="Grigoriev I."/>
        </authorList>
    </citation>
    <scope>NUCLEOTIDE SEQUENCE</scope>
    <source>
        <strain evidence="1">CBS 525.71</strain>
    </source>
</reference>
<evidence type="ECO:0000313" key="2">
    <source>
        <dbReference type="Proteomes" id="UP000799754"/>
    </source>
</evidence>
<comment type="caution">
    <text evidence="1">The sequence shown here is derived from an EMBL/GenBank/DDBJ whole genome shotgun (WGS) entry which is preliminary data.</text>
</comment>
<protein>
    <submittedName>
        <fullName evidence="1">Histidine biosynthesis trifunctional protein</fullName>
    </submittedName>
</protein>
<proteinExistence type="predicted"/>
<accession>A0ACB6S2D2</accession>
<keyword evidence="2" id="KW-1185">Reference proteome</keyword>
<name>A0ACB6S2D2_9PLEO</name>
<gene>
    <name evidence="1" type="ORF">BU25DRAFT_491186</name>
</gene>
<evidence type="ECO:0000313" key="1">
    <source>
        <dbReference type="EMBL" id="KAF2627548.1"/>
    </source>
</evidence>
<dbReference type="Proteomes" id="UP000799754">
    <property type="component" value="Unassembled WGS sequence"/>
</dbReference>
<dbReference type="EMBL" id="MU006716">
    <property type="protein sequence ID" value="KAF2627548.1"/>
    <property type="molecule type" value="Genomic_DNA"/>
</dbReference>